<feature type="signal peptide" evidence="1">
    <location>
        <begin position="1"/>
        <end position="22"/>
    </location>
</feature>
<feature type="chain" id="PRO_5041417648" evidence="1">
    <location>
        <begin position="23"/>
        <end position="104"/>
    </location>
</feature>
<dbReference type="Proteomes" id="UP001155901">
    <property type="component" value="Unassembled WGS sequence"/>
</dbReference>
<evidence type="ECO:0000313" key="4">
    <source>
        <dbReference type="Proteomes" id="UP001155901"/>
    </source>
</evidence>
<organism evidence="2 4">
    <name type="scientific">Duganella violaceipulchra</name>
    <dbReference type="NCBI Taxonomy" id="2849652"/>
    <lineage>
        <taxon>Bacteria</taxon>
        <taxon>Pseudomonadati</taxon>
        <taxon>Pseudomonadota</taxon>
        <taxon>Betaproteobacteria</taxon>
        <taxon>Burkholderiales</taxon>
        <taxon>Oxalobacteraceae</taxon>
        <taxon>Telluria group</taxon>
        <taxon>Duganella</taxon>
    </lineage>
</organism>
<reference evidence="3" key="2">
    <citation type="submission" date="2022-03" db="EMBL/GenBank/DDBJ databases">
        <title>Genome Encyclopedia of Bacteria and Archaea VI: Functional Genomics of Type Strains.</title>
        <authorList>
            <person name="Whitman W."/>
        </authorList>
    </citation>
    <scope>NUCLEOTIDE SEQUENCE</scope>
    <source>
        <strain evidence="3">HSC-15S17</strain>
    </source>
</reference>
<sequence>MFNTFRITAAAVLTLATAVAGANEYGTAVAPANAERHVIITASTPWINVNNGDTVEFQSNGASFTWHFDTLHDGAAFDLSNIAPAGSVDHKVTVYVAPNPLYRG</sequence>
<gene>
    <name evidence="2" type="ORF">KVP70_09275</name>
    <name evidence="3" type="ORF">L1274_003360</name>
</gene>
<keyword evidence="1" id="KW-0732">Signal</keyword>
<dbReference type="Pfam" id="PF16986">
    <property type="entry name" value="CzcE"/>
    <property type="match status" value="1"/>
</dbReference>
<evidence type="ECO:0000313" key="5">
    <source>
        <dbReference type="Proteomes" id="UP001162889"/>
    </source>
</evidence>
<proteinExistence type="predicted"/>
<dbReference type="InterPro" id="IPR031560">
    <property type="entry name" value="CzcE"/>
</dbReference>
<name>A0AA41HAQ5_9BURK</name>
<evidence type="ECO:0000313" key="2">
    <source>
        <dbReference type="EMBL" id="MBV6321124.1"/>
    </source>
</evidence>
<reference evidence="2" key="1">
    <citation type="submission" date="2021-07" db="EMBL/GenBank/DDBJ databases">
        <title>Characterization of violacein-producing bacteria and related species.</title>
        <authorList>
            <person name="Wilson H.S."/>
            <person name="De Leon M.E."/>
        </authorList>
    </citation>
    <scope>NUCLEOTIDE SEQUENCE</scope>
    <source>
        <strain evidence="2">HSC-15S17</strain>
    </source>
</reference>
<evidence type="ECO:0000313" key="3">
    <source>
        <dbReference type="EMBL" id="MCP2009631.1"/>
    </source>
</evidence>
<protein>
    <submittedName>
        <fullName evidence="2">CzcE family metal-binding protein</fullName>
    </submittedName>
</protein>
<evidence type="ECO:0000256" key="1">
    <source>
        <dbReference type="SAM" id="SignalP"/>
    </source>
</evidence>
<dbReference type="AlphaFoldDB" id="A0AA41HAQ5"/>
<dbReference type="EMBL" id="JAHTGR010000004">
    <property type="protein sequence ID" value="MBV6321124.1"/>
    <property type="molecule type" value="Genomic_DNA"/>
</dbReference>
<accession>A0AA41HAQ5</accession>
<dbReference type="Proteomes" id="UP001162889">
    <property type="component" value="Unassembled WGS sequence"/>
</dbReference>
<keyword evidence="5" id="KW-1185">Reference proteome</keyword>
<dbReference type="EMBL" id="JALJZU010000006">
    <property type="protein sequence ID" value="MCP2009631.1"/>
    <property type="molecule type" value="Genomic_DNA"/>
</dbReference>
<dbReference type="RefSeq" id="WP_217941889.1">
    <property type="nucleotide sequence ID" value="NZ_JAHTGR010000004.1"/>
</dbReference>
<comment type="caution">
    <text evidence="2">The sequence shown here is derived from an EMBL/GenBank/DDBJ whole genome shotgun (WGS) entry which is preliminary data.</text>
</comment>